<proteinExistence type="predicted"/>
<gene>
    <name evidence="1" type="ORF">E1757_29400</name>
</gene>
<dbReference type="EMBL" id="SMRT01000020">
    <property type="protein sequence ID" value="TDF92507.1"/>
    <property type="molecule type" value="Genomic_DNA"/>
</dbReference>
<dbReference type="Proteomes" id="UP000295636">
    <property type="component" value="Unassembled WGS sequence"/>
</dbReference>
<evidence type="ECO:0008006" key="3">
    <source>
        <dbReference type="Google" id="ProtNLM"/>
    </source>
</evidence>
<name>A0A4R5KE62_9BACL</name>
<dbReference type="Gene3D" id="3.90.1720.10">
    <property type="entry name" value="endopeptidase domain like (from Nostoc punctiforme)"/>
    <property type="match status" value="1"/>
</dbReference>
<accession>A0A4R5KE62</accession>
<evidence type="ECO:0000313" key="2">
    <source>
        <dbReference type="Proteomes" id="UP000295636"/>
    </source>
</evidence>
<evidence type="ECO:0000313" key="1">
    <source>
        <dbReference type="EMBL" id="TDF92507.1"/>
    </source>
</evidence>
<dbReference type="OrthoDB" id="1645744at2"/>
<dbReference type="InterPro" id="IPR038765">
    <property type="entry name" value="Papain-like_cys_pep_sf"/>
</dbReference>
<protein>
    <recommendedName>
        <fullName evidence="3">Permuted papain-like amidase YaeF/Yiix C92 family enzyme</fullName>
    </recommendedName>
</protein>
<keyword evidence="2" id="KW-1185">Reference proteome</keyword>
<sequence>MIEYIKNQNSENSIYVLLTDTGTLFTKLIKQFTAAPYNHASLALDAELNELFSFGRKQATNPWSAGFVQEDVYEGTFRHFPGTRCQLLRLHVSKRQRTNAVRIIQSFQNDQQAYRYNLIGLLGVLVNLDIEQKNAYFCSQFVAEALRSTGLSLWDRPSSLVTPEDIRRHPAFETLYEGYLFDYPLLDGERLSRERNGAELWRRQAV</sequence>
<reference evidence="1 2" key="1">
    <citation type="submission" date="2019-03" db="EMBL/GenBank/DDBJ databases">
        <title>This is whole genome sequence of Paenibacillus sp MS74 strain.</title>
        <authorList>
            <person name="Trinh H.N."/>
        </authorList>
    </citation>
    <scope>NUCLEOTIDE SEQUENCE [LARGE SCALE GENOMIC DNA]</scope>
    <source>
        <strain evidence="1 2">MS74</strain>
    </source>
</reference>
<comment type="caution">
    <text evidence="1">The sequence shown here is derived from an EMBL/GenBank/DDBJ whole genome shotgun (WGS) entry which is preliminary data.</text>
</comment>
<dbReference type="SUPFAM" id="SSF54001">
    <property type="entry name" value="Cysteine proteinases"/>
    <property type="match status" value="1"/>
</dbReference>
<dbReference type="RefSeq" id="WP_133234989.1">
    <property type="nucleotide sequence ID" value="NZ_SMRT01000020.1"/>
</dbReference>
<organism evidence="1 2">
    <name type="scientific">Paenibacillus piri</name>
    <dbReference type="NCBI Taxonomy" id="2547395"/>
    <lineage>
        <taxon>Bacteria</taxon>
        <taxon>Bacillati</taxon>
        <taxon>Bacillota</taxon>
        <taxon>Bacilli</taxon>
        <taxon>Bacillales</taxon>
        <taxon>Paenibacillaceae</taxon>
        <taxon>Paenibacillus</taxon>
    </lineage>
</organism>
<dbReference type="AlphaFoldDB" id="A0A4R5KE62"/>